<keyword evidence="1" id="KW-0472">Membrane</keyword>
<sequence>MSKCTNCGAELRSTEGFCQECGTTIKAGKTRSKRNSGTKLTFGFWLNLIIAAGIAAGFFYLIWRFR</sequence>
<dbReference type="Proteomes" id="UP001208689">
    <property type="component" value="Chromosome"/>
</dbReference>
<dbReference type="InterPro" id="IPR026870">
    <property type="entry name" value="Zinc_ribbon_dom"/>
</dbReference>
<reference evidence="3" key="1">
    <citation type="submission" date="2022-09" db="EMBL/GenBank/DDBJ databases">
        <title>Actin cytoskeleton and complex cell architecture in an #Asgard archaeon.</title>
        <authorList>
            <person name="Ponce Toledo R.I."/>
            <person name="Schleper C."/>
            <person name="Rodrigues Oliveira T."/>
            <person name="Wollweber F."/>
            <person name="Xu J."/>
            <person name="Rittmann S."/>
            <person name="Klingl A."/>
            <person name="Pilhofer M."/>
        </authorList>
    </citation>
    <scope>NUCLEOTIDE SEQUENCE</scope>
    <source>
        <strain evidence="3">B-35</strain>
    </source>
</reference>
<organism evidence="3 4">
    <name type="scientific">Candidatus Lokiarchaeum ossiferum</name>
    <dbReference type="NCBI Taxonomy" id="2951803"/>
    <lineage>
        <taxon>Archaea</taxon>
        <taxon>Promethearchaeati</taxon>
        <taxon>Promethearchaeota</taxon>
        <taxon>Promethearchaeia</taxon>
        <taxon>Promethearchaeales</taxon>
        <taxon>Promethearchaeaceae</taxon>
        <taxon>Candidatus Lokiarchaeum</taxon>
    </lineage>
</organism>
<name>A0ABY6HXW1_9ARCH</name>
<accession>A0ABY6HXW1</accession>
<gene>
    <name evidence="3" type="ORF">NEF87_004647</name>
</gene>
<keyword evidence="4" id="KW-1185">Reference proteome</keyword>
<evidence type="ECO:0000259" key="2">
    <source>
        <dbReference type="Pfam" id="PF13240"/>
    </source>
</evidence>
<evidence type="ECO:0000313" key="3">
    <source>
        <dbReference type="EMBL" id="UYP48362.1"/>
    </source>
</evidence>
<proteinExistence type="predicted"/>
<keyword evidence="1" id="KW-0812">Transmembrane</keyword>
<dbReference type="Pfam" id="PF13240">
    <property type="entry name" value="Zn_Ribbon_1"/>
    <property type="match status" value="1"/>
</dbReference>
<evidence type="ECO:0000256" key="1">
    <source>
        <dbReference type="SAM" id="Phobius"/>
    </source>
</evidence>
<feature type="transmembrane region" description="Helical" evidence="1">
    <location>
        <begin position="42"/>
        <end position="63"/>
    </location>
</feature>
<feature type="domain" description="Zinc-ribbon" evidence="2">
    <location>
        <begin position="3"/>
        <end position="24"/>
    </location>
</feature>
<dbReference type="EMBL" id="CP104013">
    <property type="protein sequence ID" value="UYP48362.1"/>
    <property type="molecule type" value="Genomic_DNA"/>
</dbReference>
<protein>
    <recommendedName>
        <fullName evidence="2">Zinc-ribbon domain-containing protein</fullName>
    </recommendedName>
</protein>
<keyword evidence="1" id="KW-1133">Transmembrane helix</keyword>
<evidence type="ECO:0000313" key="4">
    <source>
        <dbReference type="Proteomes" id="UP001208689"/>
    </source>
</evidence>